<feature type="non-terminal residue" evidence="2">
    <location>
        <position position="1"/>
    </location>
</feature>
<accession>A0A941DTS3</accession>
<dbReference type="GO" id="GO:0004475">
    <property type="term" value="F:mannose-1-phosphate guanylyltransferase (GTP) activity"/>
    <property type="evidence" value="ECO:0007669"/>
    <property type="project" value="UniProtKB-EC"/>
</dbReference>
<dbReference type="GO" id="GO:0016853">
    <property type="term" value="F:isomerase activity"/>
    <property type="evidence" value="ECO:0007669"/>
    <property type="project" value="UniProtKB-KW"/>
</dbReference>
<dbReference type="SUPFAM" id="SSF53448">
    <property type="entry name" value="Nucleotide-diphospho-sugar transferases"/>
    <property type="match status" value="1"/>
</dbReference>
<keyword evidence="2" id="KW-0413">Isomerase</keyword>
<dbReference type="Pfam" id="PF00483">
    <property type="entry name" value="NTP_transferase"/>
    <property type="match status" value="1"/>
</dbReference>
<dbReference type="InterPro" id="IPR029044">
    <property type="entry name" value="Nucleotide-diphossugar_trans"/>
</dbReference>
<reference evidence="2" key="1">
    <citation type="submission" date="2021-04" db="EMBL/GenBank/DDBJ databases">
        <title>novel species isolated from subtropical streams in China.</title>
        <authorList>
            <person name="Lu H."/>
        </authorList>
    </citation>
    <scope>NUCLEOTIDE SEQUENCE</scope>
    <source>
        <strain evidence="2">LFS511W</strain>
    </source>
</reference>
<sequence>ALRLSVQAALSGEIVILGIKPDRPETGYGYIHYDEDLGASGKHKVLQFTEKPDLETAVQYLSSGHYAWNSGMFVLKASTWLKALGMFRPDILQSVSSAWNSRSNDELFVR</sequence>
<dbReference type="GO" id="GO:0009298">
    <property type="term" value="P:GDP-mannose biosynthetic process"/>
    <property type="evidence" value="ECO:0007669"/>
    <property type="project" value="TreeGrafter"/>
</dbReference>
<feature type="non-terminal residue" evidence="2">
    <location>
        <position position="110"/>
    </location>
</feature>
<evidence type="ECO:0000313" key="2">
    <source>
        <dbReference type="EMBL" id="MBR7784611.1"/>
    </source>
</evidence>
<evidence type="ECO:0000313" key="3">
    <source>
        <dbReference type="Proteomes" id="UP000680067"/>
    </source>
</evidence>
<dbReference type="PANTHER" id="PTHR46390:SF1">
    <property type="entry name" value="MANNOSE-1-PHOSPHATE GUANYLYLTRANSFERASE"/>
    <property type="match status" value="1"/>
</dbReference>
<keyword evidence="2" id="KW-0808">Transferase</keyword>
<dbReference type="InterPro" id="IPR051161">
    <property type="entry name" value="Mannose-6P_isomerase_type2"/>
</dbReference>
<protein>
    <submittedName>
        <fullName evidence="2">Mannose-1-phosphate guanylyltransferase/mannose-6-phosphate isomerase</fullName>
        <ecNumber evidence="2">2.7.7.13</ecNumber>
    </submittedName>
</protein>
<dbReference type="Proteomes" id="UP000680067">
    <property type="component" value="Unassembled WGS sequence"/>
</dbReference>
<evidence type="ECO:0000259" key="1">
    <source>
        <dbReference type="Pfam" id="PF00483"/>
    </source>
</evidence>
<dbReference type="EC" id="2.7.7.13" evidence="2"/>
<dbReference type="PANTHER" id="PTHR46390">
    <property type="entry name" value="MANNOSE-1-PHOSPHATE GUANYLYLTRANSFERASE"/>
    <property type="match status" value="1"/>
</dbReference>
<organism evidence="2 3">
    <name type="scientific">Undibacterium luofuense</name>
    <dbReference type="NCBI Taxonomy" id="2828733"/>
    <lineage>
        <taxon>Bacteria</taxon>
        <taxon>Pseudomonadati</taxon>
        <taxon>Pseudomonadota</taxon>
        <taxon>Betaproteobacteria</taxon>
        <taxon>Burkholderiales</taxon>
        <taxon>Oxalobacteraceae</taxon>
        <taxon>Undibacterium</taxon>
    </lineage>
</organism>
<keyword evidence="3" id="KW-1185">Reference proteome</keyword>
<dbReference type="InterPro" id="IPR005835">
    <property type="entry name" value="NTP_transferase_dom"/>
</dbReference>
<dbReference type="EMBL" id="JAGSPN010000408">
    <property type="protein sequence ID" value="MBR7784611.1"/>
    <property type="molecule type" value="Genomic_DNA"/>
</dbReference>
<dbReference type="AlphaFoldDB" id="A0A941DTS3"/>
<proteinExistence type="predicted"/>
<comment type="caution">
    <text evidence="2">The sequence shown here is derived from an EMBL/GenBank/DDBJ whole genome shotgun (WGS) entry which is preliminary data.</text>
</comment>
<name>A0A941DTS3_9BURK</name>
<dbReference type="RefSeq" id="WP_268977911.1">
    <property type="nucleotide sequence ID" value="NZ_JAGSPN010000408.1"/>
</dbReference>
<keyword evidence="2" id="KW-0548">Nucleotidyltransferase</keyword>
<gene>
    <name evidence="2" type="primary">cpsB</name>
    <name evidence="2" type="ORF">KDM89_20990</name>
</gene>
<feature type="domain" description="Nucleotidyl transferase" evidence="1">
    <location>
        <begin position="11"/>
        <end position="105"/>
    </location>
</feature>
<dbReference type="Gene3D" id="3.90.550.10">
    <property type="entry name" value="Spore Coat Polysaccharide Biosynthesis Protein SpsA, Chain A"/>
    <property type="match status" value="1"/>
</dbReference>